<protein>
    <submittedName>
        <fullName evidence="4">ATP-binding cassette domain-containing protein</fullName>
    </submittedName>
</protein>
<dbReference type="PROSITE" id="PS50893">
    <property type="entry name" value="ABC_TRANSPORTER_2"/>
    <property type="match status" value="1"/>
</dbReference>
<evidence type="ECO:0000259" key="3">
    <source>
        <dbReference type="PROSITE" id="PS50893"/>
    </source>
</evidence>
<dbReference type="GO" id="GO:0005524">
    <property type="term" value="F:ATP binding"/>
    <property type="evidence" value="ECO:0007669"/>
    <property type="project" value="UniProtKB-KW"/>
</dbReference>
<comment type="caution">
    <text evidence="4">The sequence shown here is derived from an EMBL/GenBank/DDBJ whole genome shotgun (WGS) entry which is preliminary data.</text>
</comment>
<keyword evidence="1" id="KW-0547">Nucleotide-binding</keyword>
<dbReference type="Proteomes" id="UP000466388">
    <property type="component" value="Unassembled WGS sequence"/>
</dbReference>
<dbReference type="SUPFAM" id="SSF52540">
    <property type="entry name" value="P-loop containing nucleoside triphosphate hydrolases"/>
    <property type="match status" value="1"/>
</dbReference>
<keyword evidence="5" id="KW-1185">Reference proteome</keyword>
<dbReference type="InterPro" id="IPR027417">
    <property type="entry name" value="P-loop_NTPase"/>
</dbReference>
<sequence length="236" mass="26320">MKATVKINQLTYKKNLKTILADVSLDVSGDKIIGILGENGAGKTTLFRIISGVAKNYRGDVAINGKTSPADRKSLVSYSQSLGGFPENKRISQVANFHEQIYPDFDRDKYNQMIDFLSLDVTQRLAALSKGTKEKVIVALTLARKTSVYLLDEPFGGIDSMSRKKIINSIIQWKPTDSLMLISDHYVSEIASILDEIVVLKDHTVAIHKRADDVRQESGKSIEDYYESLYEEGAQK</sequence>
<dbReference type="AlphaFoldDB" id="A0A7X2XVD0"/>
<dbReference type="PANTHER" id="PTHR43158">
    <property type="entry name" value="SKFA PEPTIDE EXPORT ATP-BINDING PROTEIN SKFE"/>
    <property type="match status" value="1"/>
</dbReference>
<evidence type="ECO:0000313" key="4">
    <source>
        <dbReference type="EMBL" id="MTV82308.1"/>
    </source>
</evidence>
<dbReference type="InterPro" id="IPR003593">
    <property type="entry name" value="AAA+_ATPase"/>
</dbReference>
<dbReference type="Gene3D" id="3.40.50.300">
    <property type="entry name" value="P-loop containing nucleotide triphosphate hydrolases"/>
    <property type="match status" value="1"/>
</dbReference>
<proteinExistence type="predicted"/>
<gene>
    <name evidence="4" type="ORF">GM612_06535</name>
</gene>
<accession>A0A7X2XVD0</accession>
<keyword evidence="2 4" id="KW-0067">ATP-binding</keyword>
<organism evidence="4 5">
    <name type="scientific">Secundilactobacillus folii</name>
    <dbReference type="NCBI Taxonomy" id="2678357"/>
    <lineage>
        <taxon>Bacteria</taxon>
        <taxon>Bacillati</taxon>
        <taxon>Bacillota</taxon>
        <taxon>Bacilli</taxon>
        <taxon>Lactobacillales</taxon>
        <taxon>Lactobacillaceae</taxon>
        <taxon>Secundilactobacillus</taxon>
    </lineage>
</organism>
<dbReference type="Pfam" id="PF00005">
    <property type="entry name" value="ABC_tran"/>
    <property type="match status" value="1"/>
</dbReference>
<evidence type="ECO:0000256" key="1">
    <source>
        <dbReference type="ARBA" id="ARBA00022741"/>
    </source>
</evidence>
<name>A0A7X2XVD0_9LACO</name>
<dbReference type="GO" id="GO:0016887">
    <property type="term" value="F:ATP hydrolysis activity"/>
    <property type="evidence" value="ECO:0007669"/>
    <property type="project" value="InterPro"/>
</dbReference>
<dbReference type="SMART" id="SM00382">
    <property type="entry name" value="AAA"/>
    <property type="match status" value="1"/>
</dbReference>
<evidence type="ECO:0000313" key="5">
    <source>
        <dbReference type="Proteomes" id="UP000466388"/>
    </source>
</evidence>
<dbReference type="InterPro" id="IPR003439">
    <property type="entry name" value="ABC_transporter-like_ATP-bd"/>
</dbReference>
<dbReference type="EMBL" id="WNJO01000006">
    <property type="protein sequence ID" value="MTV82308.1"/>
    <property type="molecule type" value="Genomic_DNA"/>
</dbReference>
<dbReference type="RefSeq" id="WP_155431581.1">
    <property type="nucleotide sequence ID" value="NZ_WNJO01000006.1"/>
</dbReference>
<feature type="domain" description="ABC transporter" evidence="3">
    <location>
        <begin position="5"/>
        <end position="227"/>
    </location>
</feature>
<dbReference type="PANTHER" id="PTHR43158:SF1">
    <property type="entry name" value="ABC TRANSPORTER, ATP-BINDING PROTEIN"/>
    <property type="match status" value="1"/>
</dbReference>
<reference evidence="4 5" key="1">
    <citation type="submission" date="2019-11" db="EMBL/GenBank/DDBJ databases">
        <title>Lactobacillus sp. nov. CRM56-3, isolated from fermented tea leaves.</title>
        <authorList>
            <person name="Phuengjayaem S."/>
            <person name="Tanasupawat S."/>
        </authorList>
    </citation>
    <scope>NUCLEOTIDE SEQUENCE [LARGE SCALE GENOMIC DNA]</scope>
    <source>
        <strain evidence="4 5">CRM56-3</strain>
    </source>
</reference>
<evidence type="ECO:0000256" key="2">
    <source>
        <dbReference type="ARBA" id="ARBA00022840"/>
    </source>
</evidence>